<comment type="caution">
    <text evidence="2">The sequence shown here is derived from an EMBL/GenBank/DDBJ whole genome shotgun (WGS) entry which is preliminary data.</text>
</comment>
<protein>
    <submittedName>
        <fullName evidence="2">Uncharacterized protein</fullName>
    </submittedName>
</protein>
<feature type="region of interest" description="Disordered" evidence="1">
    <location>
        <begin position="56"/>
        <end position="83"/>
    </location>
</feature>
<evidence type="ECO:0000256" key="1">
    <source>
        <dbReference type="SAM" id="MobiDB-lite"/>
    </source>
</evidence>
<dbReference type="Proteomes" id="UP001432322">
    <property type="component" value="Unassembled WGS sequence"/>
</dbReference>
<sequence>KNSFLKHQHLRIRADILLQRTSNLLRGETSSHDDSKTADLHRYSARLYGRRRRGIEARENRYTRKEDNGVRGKPQHRLTICRH</sequence>
<evidence type="ECO:0000313" key="2">
    <source>
        <dbReference type="EMBL" id="GMT19882.1"/>
    </source>
</evidence>
<reference evidence="2" key="1">
    <citation type="submission" date="2023-10" db="EMBL/GenBank/DDBJ databases">
        <title>Genome assembly of Pristionchus species.</title>
        <authorList>
            <person name="Yoshida K."/>
            <person name="Sommer R.J."/>
        </authorList>
    </citation>
    <scope>NUCLEOTIDE SEQUENCE</scope>
    <source>
        <strain evidence="2">RS5133</strain>
    </source>
</reference>
<feature type="compositionally biased region" description="Basic and acidic residues" evidence="1">
    <location>
        <begin position="56"/>
        <end position="70"/>
    </location>
</feature>
<feature type="compositionally biased region" description="Basic residues" evidence="1">
    <location>
        <begin position="73"/>
        <end position="83"/>
    </location>
</feature>
<proteinExistence type="predicted"/>
<dbReference type="AlphaFoldDB" id="A0AAV5VJG4"/>
<evidence type="ECO:0000313" key="3">
    <source>
        <dbReference type="Proteomes" id="UP001432322"/>
    </source>
</evidence>
<accession>A0AAV5VJG4</accession>
<feature type="non-terminal residue" evidence="2">
    <location>
        <position position="1"/>
    </location>
</feature>
<gene>
    <name evidence="2" type="ORF">PFISCL1PPCAC_11179</name>
</gene>
<dbReference type="EMBL" id="BTSY01000003">
    <property type="protein sequence ID" value="GMT19882.1"/>
    <property type="molecule type" value="Genomic_DNA"/>
</dbReference>
<keyword evidence="3" id="KW-1185">Reference proteome</keyword>
<organism evidence="2 3">
    <name type="scientific">Pristionchus fissidentatus</name>
    <dbReference type="NCBI Taxonomy" id="1538716"/>
    <lineage>
        <taxon>Eukaryota</taxon>
        <taxon>Metazoa</taxon>
        <taxon>Ecdysozoa</taxon>
        <taxon>Nematoda</taxon>
        <taxon>Chromadorea</taxon>
        <taxon>Rhabditida</taxon>
        <taxon>Rhabditina</taxon>
        <taxon>Diplogasteromorpha</taxon>
        <taxon>Diplogasteroidea</taxon>
        <taxon>Neodiplogasteridae</taxon>
        <taxon>Pristionchus</taxon>
    </lineage>
</organism>
<name>A0AAV5VJG4_9BILA</name>